<dbReference type="AlphaFoldDB" id="A0A3D8MDT4"/>
<dbReference type="InterPro" id="IPR036188">
    <property type="entry name" value="FAD/NAD-bd_sf"/>
</dbReference>
<dbReference type="InterPro" id="IPR050816">
    <property type="entry name" value="Flavin-dep_Halogenase_NPB"/>
</dbReference>
<dbReference type="OrthoDB" id="7178350at2"/>
<comment type="caution">
    <text evidence="3">The sequence shown here is derived from an EMBL/GenBank/DDBJ whole genome shotgun (WGS) entry which is preliminary data.</text>
</comment>
<dbReference type="Gene3D" id="3.50.50.60">
    <property type="entry name" value="FAD/NAD(P)-binding domain"/>
    <property type="match status" value="1"/>
</dbReference>
<feature type="binding site" evidence="2">
    <location>
        <position position="340"/>
    </location>
    <ligand>
        <name>FAD</name>
        <dbReference type="ChEBI" id="CHEBI:57692"/>
    </ligand>
</feature>
<accession>A0A3D8MDT4</accession>
<keyword evidence="4" id="KW-1185">Reference proteome</keyword>
<dbReference type="GO" id="GO:0000166">
    <property type="term" value="F:nucleotide binding"/>
    <property type="evidence" value="ECO:0007669"/>
    <property type="project" value="UniProtKB-KW"/>
</dbReference>
<gene>
    <name evidence="3" type="ORF">DXV75_00700</name>
</gene>
<keyword evidence="2" id="KW-0285">Flavoprotein</keyword>
<dbReference type="PIRSF" id="PIRSF011396">
    <property type="entry name" value="Trp_halogenase"/>
    <property type="match status" value="1"/>
</dbReference>
<evidence type="ECO:0000313" key="4">
    <source>
        <dbReference type="Proteomes" id="UP000256561"/>
    </source>
</evidence>
<dbReference type="PANTHER" id="PTHR43747">
    <property type="entry name" value="FAD-BINDING PROTEIN"/>
    <property type="match status" value="1"/>
</dbReference>
<dbReference type="GO" id="GO:0004497">
    <property type="term" value="F:monooxygenase activity"/>
    <property type="evidence" value="ECO:0007669"/>
    <property type="project" value="InterPro"/>
</dbReference>
<reference evidence="4" key="1">
    <citation type="submission" date="2018-08" db="EMBL/GenBank/DDBJ databases">
        <authorList>
            <person name="Zhang J."/>
            <person name="Du Z.-J."/>
        </authorList>
    </citation>
    <scope>NUCLEOTIDE SEQUENCE [LARGE SCALE GENOMIC DNA]</scope>
    <source>
        <strain evidence="4">KCTC 52655</strain>
    </source>
</reference>
<evidence type="ECO:0000256" key="1">
    <source>
        <dbReference type="PIRSR" id="PIRSR011396-1"/>
    </source>
</evidence>
<evidence type="ECO:0000313" key="3">
    <source>
        <dbReference type="EMBL" id="RDV29019.1"/>
    </source>
</evidence>
<dbReference type="InterPro" id="IPR033856">
    <property type="entry name" value="Trp_halogen"/>
</dbReference>
<dbReference type="Pfam" id="PF04820">
    <property type="entry name" value="Trp_halogenase"/>
    <property type="match status" value="1"/>
</dbReference>
<name>A0A3D8MDT4_9ALTE</name>
<dbReference type="EMBL" id="QRHA01000001">
    <property type="protein sequence ID" value="RDV29019.1"/>
    <property type="molecule type" value="Genomic_DNA"/>
</dbReference>
<dbReference type="SUPFAM" id="SSF51905">
    <property type="entry name" value="FAD/NAD(P)-binding domain"/>
    <property type="match status" value="1"/>
</dbReference>
<feature type="binding site" evidence="2">
    <location>
        <position position="189"/>
    </location>
    <ligand>
        <name>FAD</name>
        <dbReference type="ChEBI" id="CHEBI:57692"/>
    </ligand>
</feature>
<dbReference type="PANTHER" id="PTHR43747:SF4">
    <property type="entry name" value="FLAVIN-DEPENDENT TRYPTOPHAN HALOGENASE"/>
    <property type="match status" value="1"/>
</dbReference>
<keyword evidence="2" id="KW-0274">FAD</keyword>
<feature type="binding site" evidence="2">
    <location>
        <position position="349"/>
    </location>
    <ligand>
        <name>L-tryptophan</name>
        <dbReference type="ChEBI" id="CHEBI:57912"/>
    </ligand>
</feature>
<protein>
    <submittedName>
        <fullName evidence="3">Tryptophan 7-halogenase</fullName>
    </submittedName>
</protein>
<feature type="binding site" evidence="2">
    <location>
        <position position="84"/>
    </location>
    <ligand>
        <name>7-chloro-L-tryptophan</name>
        <dbReference type="ChEBI" id="CHEBI:58713"/>
    </ligand>
</feature>
<dbReference type="PROSITE" id="PS51257">
    <property type="entry name" value="PROKAR_LIPOPROTEIN"/>
    <property type="match status" value="1"/>
</dbReference>
<proteinExistence type="predicted"/>
<keyword evidence="2" id="KW-0547">Nucleotide-binding</keyword>
<dbReference type="InterPro" id="IPR006905">
    <property type="entry name" value="Flavin_halogenase"/>
</dbReference>
<feature type="binding site" evidence="2">
    <location>
        <begin position="13"/>
        <end position="16"/>
    </location>
    <ligand>
        <name>FAD</name>
        <dbReference type="ChEBI" id="CHEBI:57692"/>
    </ligand>
</feature>
<dbReference type="Proteomes" id="UP000256561">
    <property type="component" value="Unassembled WGS sequence"/>
</dbReference>
<evidence type="ECO:0000256" key="2">
    <source>
        <dbReference type="PIRSR" id="PIRSR011396-2"/>
    </source>
</evidence>
<sequence>MGNSVKHIVIVGGGTAGWLTACLLAAKHRGVKSAPQEMKITLIESDTVAPIGVGEGTWPTMRATLARIGISEQQLFSRANAAFKQASKFVDWHRNASGDSYYHPFSAPQGSARIDITPYWLSGYATGSYADDVCFQPHICELGLGPRPLQDNNGQSANYGYHLDAGLFVQLLRDHAVTQLGVQHIVDDVNHVVMSDNQGIEAVHTSKHGPISGQLFVDCSGFKGLLIGEALNVELQDCSDTLFADCALVCQQPYSDPHQPIKCYTQSTAQSAGWIWDIGLQNRRGVGHVFSTHYLSTDQATAQLLNYLGDETGNTSVREIRFSTGYRKRFWHKNCVAIGLSAGFLEPLEASALMLIERSATLLTDQLPATIQVMNKVARRFNQILEYQWQQTIAFLKLHYVLSNRDEAFWRANRNEDTIPAPLLDLLDEWRYRPPLDSDFSHVAEVFPAQSYRYILYGMQASTDPTFLARTLQDTEQAQRQFSLNRVLSEQLSRNLPSHRTLIEFITKNNNKNM</sequence>
<feature type="active site" evidence="1">
    <location>
        <position position="84"/>
    </location>
</feature>
<dbReference type="RefSeq" id="WP_115591310.1">
    <property type="nucleotide sequence ID" value="NZ_QRHA01000001.1"/>
</dbReference>
<organism evidence="3 4">
    <name type="scientific">Alteromonas aestuariivivens</name>
    <dbReference type="NCBI Taxonomy" id="1938339"/>
    <lineage>
        <taxon>Bacteria</taxon>
        <taxon>Pseudomonadati</taxon>
        <taxon>Pseudomonadota</taxon>
        <taxon>Gammaproteobacteria</taxon>
        <taxon>Alteromonadales</taxon>
        <taxon>Alteromonadaceae</taxon>
        <taxon>Alteromonas/Salinimonas group</taxon>
        <taxon>Alteromonas</taxon>
    </lineage>
</organism>